<dbReference type="EMBL" id="MGAR01000022">
    <property type="protein sequence ID" value="OGK51645.1"/>
    <property type="molecule type" value="Genomic_DNA"/>
</dbReference>
<protein>
    <recommendedName>
        <fullName evidence="1">RNA polymerase sigma-70 region 4 domain-containing protein</fullName>
    </recommendedName>
</protein>
<dbReference type="InterPro" id="IPR036388">
    <property type="entry name" value="WH-like_DNA-bd_sf"/>
</dbReference>
<dbReference type="AlphaFoldDB" id="A0A1F7J7S5"/>
<gene>
    <name evidence="2" type="ORF">A2966_04955</name>
</gene>
<dbReference type="Pfam" id="PF04545">
    <property type="entry name" value="Sigma70_r4"/>
    <property type="match status" value="1"/>
</dbReference>
<proteinExistence type="predicted"/>
<feature type="domain" description="RNA polymerase sigma-70 region 4" evidence="1">
    <location>
        <begin position="18"/>
        <end position="62"/>
    </location>
</feature>
<accession>A0A1F7J7S5</accession>
<name>A0A1F7J7S5_9BACT</name>
<dbReference type="GO" id="GO:0006352">
    <property type="term" value="P:DNA-templated transcription initiation"/>
    <property type="evidence" value="ECO:0007669"/>
    <property type="project" value="InterPro"/>
</dbReference>
<organism evidence="2 3">
    <name type="scientific">Candidatus Roizmanbacteria bacterium RIFCSPLOWO2_01_FULL_41_22</name>
    <dbReference type="NCBI Taxonomy" id="1802067"/>
    <lineage>
        <taxon>Bacteria</taxon>
        <taxon>Candidatus Roizmaniibacteriota</taxon>
    </lineage>
</organism>
<dbReference type="InterPro" id="IPR007630">
    <property type="entry name" value="RNA_pol_sigma70_r4"/>
</dbReference>
<dbReference type="SUPFAM" id="SSF88659">
    <property type="entry name" value="Sigma3 and sigma4 domains of RNA polymerase sigma factors"/>
    <property type="match status" value="1"/>
</dbReference>
<evidence type="ECO:0000259" key="1">
    <source>
        <dbReference type="Pfam" id="PF04545"/>
    </source>
</evidence>
<sequence>MSNQTLVYFINFILRSKKLTLKEEDILVRRLRRKKLKQIGRKYKLTDERIRQIEKAALVKLQSKIYQERLI</sequence>
<evidence type="ECO:0000313" key="3">
    <source>
        <dbReference type="Proteomes" id="UP000176480"/>
    </source>
</evidence>
<dbReference type="GO" id="GO:0003700">
    <property type="term" value="F:DNA-binding transcription factor activity"/>
    <property type="evidence" value="ECO:0007669"/>
    <property type="project" value="InterPro"/>
</dbReference>
<reference evidence="2 3" key="1">
    <citation type="journal article" date="2016" name="Nat. Commun.">
        <title>Thousands of microbial genomes shed light on interconnected biogeochemical processes in an aquifer system.</title>
        <authorList>
            <person name="Anantharaman K."/>
            <person name="Brown C.T."/>
            <person name="Hug L.A."/>
            <person name="Sharon I."/>
            <person name="Castelle C.J."/>
            <person name="Probst A.J."/>
            <person name="Thomas B.C."/>
            <person name="Singh A."/>
            <person name="Wilkins M.J."/>
            <person name="Karaoz U."/>
            <person name="Brodie E.L."/>
            <person name="Williams K.H."/>
            <person name="Hubbard S.S."/>
            <person name="Banfield J.F."/>
        </authorList>
    </citation>
    <scope>NUCLEOTIDE SEQUENCE [LARGE SCALE GENOMIC DNA]</scope>
</reference>
<dbReference type="Proteomes" id="UP000176480">
    <property type="component" value="Unassembled WGS sequence"/>
</dbReference>
<comment type="caution">
    <text evidence="2">The sequence shown here is derived from an EMBL/GenBank/DDBJ whole genome shotgun (WGS) entry which is preliminary data.</text>
</comment>
<evidence type="ECO:0000313" key="2">
    <source>
        <dbReference type="EMBL" id="OGK51645.1"/>
    </source>
</evidence>
<dbReference type="InterPro" id="IPR013324">
    <property type="entry name" value="RNA_pol_sigma_r3/r4-like"/>
</dbReference>
<dbReference type="Gene3D" id="1.10.10.10">
    <property type="entry name" value="Winged helix-like DNA-binding domain superfamily/Winged helix DNA-binding domain"/>
    <property type="match status" value="1"/>
</dbReference>